<comment type="similarity">
    <text evidence="1 6">Belongs to the peptidase S14 family.</text>
</comment>
<evidence type="ECO:0000256" key="1">
    <source>
        <dbReference type="ARBA" id="ARBA00007039"/>
    </source>
</evidence>
<evidence type="ECO:0000256" key="7">
    <source>
        <dbReference type="SAM" id="MobiDB-lite"/>
    </source>
</evidence>
<evidence type="ECO:0000256" key="6">
    <source>
        <dbReference type="RuleBase" id="RU003567"/>
    </source>
</evidence>
<gene>
    <name evidence="8" type="ORF">NFI99_27665</name>
</gene>
<proteinExistence type="inferred from homology"/>
<dbReference type="EMBL" id="CP099587">
    <property type="protein sequence ID" value="USS45361.1"/>
    <property type="molecule type" value="Genomic_DNA"/>
</dbReference>
<dbReference type="RefSeq" id="WP_252836796.1">
    <property type="nucleotide sequence ID" value="NZ_CP099587.1"/>
</dbReference>
<keyword evidence="5" id="KW-0720">Serine protease</keyword>
<accession>A0ABY5BEA4</accession>
<dbReference type="Gene3D" id="3.90.226.10">
    <property type="entry name" value="2-enoyl-CoA Hydratase, Chain A, domain 1"/>
    <property type="match status" value="1"/>
</dbReference>
<feature type="region of interest" description="Disordered" evidence="7">
    <location>
        <begin position="333"/>
        <end position="356"/>
    </location>
</feature>
<organism evidence="8 9">
    <name type="scientific">Burkholderia glumae</name>
    <name type="common">Pseudomonas glumae</name>
    <dbReference type="NCBI Taxonomy" id="337"/>
    <lineage>
        <taxon>Bacteria</taxon>
        <taxon>Pseudomonadati</taxon>
        <taxon>Pseudomonadota</taxon>
        <taxon>Betaproteobacteria</taxon>
        <taxon>Burkholderiales</taxon>
        <taxon>Burkholderiaceae</taxon>
        <taxon>Burkholderia</taxon>
    </lineage>
</organism>
<dbReference type="Proteomes" id="UP001056386">
    <property type="component" value="Chromosome 1"/>
</dbReference>
<dbReference type="PANTHER" id="PTHR10381">
    <property type="entry name" value="ATP-DEPENDENT CLP PROTEASE PROTEOLYTIC SUBUNIT"/>
    <property type="match status" value="1"/>
</dbReference>
<dbReference type="CDD" id="cd07016">
    <property type="entry name" value="S14_ClpP_1"/>
    <property type="match status" value="1"/>
</dbReference>
<feature type="compositionally biased region" description="Pro residues" evidence="7">
    <location>
        <begin position="216"/>
        <end position="248"/>
    </location>
</feature>
<keyword evidence="3 8" id="KW-0645">Protease</keyword>
<dbReference type="PRINTS" id="PR00127">
    <property type="entry name" value="CLPPROTEASEP"/>
</dbReference>
<dbReference type="NCBIfam" id="NF045542">
    <property type="entry name" value="Clp_rel_HeadMat"/>
    <property type="match status" value="1"/>
</dbReference>
<dbReference type="GO" id="GO:0006508">
    <property type="term" value="P:proteolysis"/>
    <property type="evidence" value="ECO:0007669"/>
    <property type="project" value="UniProtKB-KW"/>
</dbReference>
<keyword evidence="9" id="KW-1185">Reference proteome</keyword>
<sequence>MKGKKKWWDIRAQANAAGGNEVEIRIYGDIGFWGTDAEQFAARLDEVGPAAASIVVAVNSMGGDVFDAFTIYNLLRRYPGKTTGRIDGIAASAASLLLMGCSQIVMPSNAMLMIHNPHTLAAGDEGELRRLADLLGSTSANMLTAYAERSGQSEDKVRELMDAETWLTAAQAVELGFCDSIEEPIRIAAYAGAQPLVARFAAMPEQVRALVDGEPETPPNPPADPPVDPPVDPVDPPAPQDPPVPPQSPNVAALASHVYASCREARIEHCAEGIVLATGLRDRATVDAAIRTAQDIAGICLAANLTELTAGFVSDGLSPDQVRARLYERVTASQAHVNPRQTPSSPSEPVVGANAPRAASIYAARRNGGK</sequence>
<evidence type="ECO:0000256" key="3">
    <source>
        <dbReference type="ARBA" id="ARBA00022670"/>
    </source>
</evidence>
<dbReference type="InterPro" id="IPR023562">
    <property type="entry name" value="ClpP/TepA"/>
</dbReference>
<feature type="compositionally biased region" description="Polar residues" evidence="7">
    <location>
        <begin position="333"/>
        <end position="347"/>
    </location>
</feature>
<evidence type="ECO:0000256" key="5">
    <source>
        <dbReference type="ARBA" id="ARBA00022825"/>
    </source>
</evidence>
<keyword evidence="4" id="KW-0378">Hydrolase</keyword>
<protein>
    <recommendedName>
        <fullName evidence="6">ATP-dependent Clp protease proteolytic subunit</fullName>
    </recommendedName>
</protein>
<dbReference type="PANTHER" id="PTHR10381:SF70">
    <property type="entry name" value="ATP-DEPENDENT CLP PROTEASE PROTEOLYTIC SUBUNIT"/>
    <property type="match status" value="1"/>
</dbReference>
<name>A0ABY5BEA4_BURGL</name>
<evidence type="ECO:0000256" key="4">
    <source>
        <dbReference type="ARBA" id="ARBA00022801"/>
    </source>
</evidence>
<reference evidence="8" key="1">
    <citation type="submission" date="2022-06" db="EMBL/GenBank/DDBJ databases">
        <title>Draft genome sequence of Burkholderia glumae strain GR20004 isolated from rice panicle showing bacterial panicle blight.</title>
        <authorList>
            <person name="Choi S.Y."/>
            <person name="Lee Y.H."/>
        </authorList>
    </citation>
    <scope>NUCLEOTIDE SEQUENCE</scope>
    <source>
        <strain evidence="8">GR20004</strain>
    </source>
</reference>
<evidence type="ECO:0000313" key="8">
    <source>
        <dbReference type="EMBL" id="USS45361.1"/>
    </source>
</evidence>
<dbReference type="InterPro" id="IPR029045">
    <property type="entry name" value="ClpP/crotonase-like_dom_sf"/>
</dbReference>
<keyword evidence="2" id="KW-0963">Cytoplasm</keyword>
<dbReference type="Pfam" id="PF00574">
    <property type="entry name" value="CLP_protease"/>
    <property type="match status" value="1"/>
</dbReference>
<evidence type="ECO:0000313" key="9">
    <source>
        <dbReference type="Proteomes" id="UP001056386"/>
    </source>
</evidence>
<dbReference type="InterPro" id="IPR001907">
    <property type="entry name" value="ClpP"/>
</dbReference>
<dbReference type="GO" id="GO:0008233">
    <property type="term" value="F:peptidase activity"/>
    <property type="evidence" value="ECO:0007669"/>
    <property type="project" value="UniProtKB-KW"/>
</dbReference>
<dbReference type="SUPFAM" id="SSF52096">
    <property type="entry name" value="ClpP/crotonase"/>
    <property type="match status" value="1"/>
</dbReference>
<evidence type="ECO:0000256" key="2">
    <source>
        <dbReference type="ARBA" id="ARBA00022490"/>
    </source>
</evidence>
<feature type="region of interest" description="Disordered" evidence="7">
    <location>
        <begin position="211"/>
        <end position="250"/>
    </location>
</feature>